<reference evidence="2 3" key="1">
    <citation type="journal article" date="2016" name="Nat. Commun.">
        <title>Thousands of microbial genomes shed light on interconnected biogeochemical processes in an aquifer system.</title>
        <authorList>
            <person name="Anantharaman K."/>
            <person name="Brown C.T."/>
            <person name="Hug L.A."/>
            <person name="Sharon I."/>
            <person name="Castelle C.J."/>
            <person name="Probst A.J."/>
            <person name="Thomas B.C."/>
            <person name="Singh A."/>
            <person name="Wilkins M.J."/>
            <person name="Karaoz U."/>
            <person name="Brodie E.L."/>
            <person name="Williams K.H."/>
            <person name="Hubbard S.S."/>
            <person name="Banfield J.F."/>
        </authorList>
    </citation>
    <scope>NUCLEOTIDE SEQUENCE [LARGE SCALE GENOMIC DNA]</scope>
</reference>
<accession>A0A1G1WZD7</accession>
<keyword evidence="1" id="KW-0472">Membrane</keyword>
<evidence type="ECO:0008006" key="4">
    <source>
        <dbReference type="Google" id="ProtNLM"/>
    </source>
</evidence>
<dbReference type="Proteomes" id="UP000177528">
    <property type="component" value="Unassembled WGS sequence"/>
</dbReference>
<comment type="caution">
    <text evidence="2">The sequence shown here is derived from an EMBL/GenBank/DDBJ whole genome shotgun (WGS) entry which is preliminary data.</text>
</comment>
<dbReference type="InterPro" id="IPR012902">
    <property type="entry name" value="N_methyl_site"/>
</dbReference>
<dbReference type="EMBL" id="MHHR01000033">
    <property type="protein sequence ID" value="OGY33089.1"/>
    <property type="molecule type" value="Genomic_DNA"/>
</dbReference>
<feature type="transmembrane region" description="Helical" evidence="1">
    <location>
        <begin position="6"/>
        <end position="31"/>
    </location>
</feature>
<evidence type="ECO:0000313" key="2">
    <source>
        <dbReference type="EMBL" id="OGY33089.1"/>
    </source>
</evidence>
<evidence type="ECO:0000313" key="3">
    <source>
        <dbReference type="Proteomes" id="UP000177528"/>
    </source>
</evidence>
<dbReference type="AlphaFoldDB" id="A0A1G1WZD7"/>
<keyword evidence="1" id="KW-0812">Transmembrane</keyword>
<name>A0A1G1WZD7_9BACT</name>
<dbReference type="Pfam" id="PF07963">
    <property type="entry name" value="N_methyl"/>
    <property type="match status" value="1"/>
</dbReference>
<keyword evidence="1" id="KW-1133">Transmembrane helix</keyword>
<gene>
    <name evidence="2" type="ORF">A3D99_01370</name>
</gene>
<dbReference type="NCBIfam" id="TIGR02532">
    <property type="entry name" value="IV_pilin_GFxxxE"/>
    <property type="match status" value="1"/>
</dbReference>
<proteinExistence type="predicted"/>
<protein>
    <recommendedName>
        <fullName evidence="4">Prepilin-type N-terminal cleavage/methylation domain-containing protein</fullName>
    </recommendedName>
</protein>
<sequence>MQNGFTLIEVLIAMFLFAVATIAIVGVSVLVSKTTFKVEKQVVAQAIANDAIEKLHGLPYTKIGIIPSGATGGLKPDGSLEYIQSIQQDQQEYVLITNIFPVDDSANGSVSGILSLANADYVTVRVQVSPTVGGVASGSASSSVVSAATTVANWPPGACSPGEVTCSVEFPALPSTFVFSSSIQIRTFVNSLGLFSKIPDGTGTSDGRFRDNIATRRKLCNLKGYAIAASTNGSASPIDNYQWNGSAFQSTGNTTYIATLTCSSPVSTASCSYMAACPSSGNCADATVPRGYTPSGALYLGQGDPAWVCS</sequence>
<organism evidence="2 3">
    <name type="scientific">Candidatus Andersenbacteria bacterium RIFCSPHIGHO2_12_FULL_45_11</name>
    <dbReference type="NCBI Taxonomy" id="1797281"/>
    <lineage>
        <taxon>Bacteria</taxon>
        <taxon>Candidatus Anderseniibacteriota</taxon>
    </lineage>
</organism>
<evidence type="ECO:0000256" key="1">
    <source>
        <dbReference type="SAM" id="Phobius"/>
    </source>
</evidence>